<feature type="region of interest" description="Disordered" evidence="1">
    <location>
        <begin position="197"/>
        <end position="231"/>
    </location>
</feature>
<sequence>TKQGKLQKSSSPTKTGHRRVLSDGGGELSPFLPPEVFQRLQTVASQDTSKKELTPIEEASRLNQKLKATYEARLARLTPGQAYQKTSLTLSLQRQMMENLIIAKARQDALQRKMEERRLRLQEEANRRFAASGAMTAEEQEQRVLYANVLEYEQDHVRFTNVYCVLSRSDHPVVKLLRKHQYRIYNRLYPIPISSFSTDSSLSPSHSHELNTNCDDEEAEEPQTQPTVDRENSFEDLEQFLTQLDWAPPHSGTDETGSDSEPTGDPSTQDESHVQELENKALKEHLKAIVKDIHIAIEQLLSLCLLSFECLNTASYKDLCLASIEEAFFPPLWSAIVTLFRKVHREREQAFETGMKLYRDASPRDVGVPSKLFPPDPIALQGSYPYESAVQELKLLVQDCCPQRKLECIVRTLRLICACAEEYRCLHEADSSPKTAAIGADDLLPILSFVALRCQCPQLVSECAALGEFIHEGYLIGEEGYCLTSMQSALAYVESLQTAGTHLPAHKLV</sequence>
<accession>A0AAQ5XDV8</accession>
<feature type="region of interest" description="Disordered" evidence="1">
    <location>
        <begin position="1"/>
        <end position="32"/>
    </location>
</feature>
<protein>
    <recommendedName>
        <fullName evidence="2">VPS9 domain-containing protein</fullName>
    </recommendedName>
</protein>
<dbReference type="InterPro" id="IPR003123">
    <property type="entry name" value="VPS9"/>
</dbReference>
<feature type="domain" description="VPS9" evidence="2">
    <location>
        <begin position="345"/>
        <end position="502"/>
    </location>
</feature>
<dbReference type="GO" id="GO:0030139">
    <property type="term" value="C:endocytic vesicle"/>
    <property type="evidence" value="ECO:0007669"/>
    <property type="project" value="TreeGrafter"/>
</dbReference>
<dbReference type="Gene3D" id="1.20.1050.80">
    <property type="entry name" value="VPS9 domain"/>
    <property type="match status" value="1"/>
</dbReference>
<dbReference type="Proteomes" id="UP001501940">
    <property type="component" value="Chromosome 3"/>
</dbReference>
<dbReference type="SUPFAM" id="SSF109993">
    <property type="entry name" value="VPS9 domain"/>
    <property type="match status" value="1"/>
</dbReference>
<dbReference type="Ensembl" id="ENSAOCT00000037991.1">
    <property type="protein sequence ID" value="ENSAOCP00000039047.1"/>
    <property type="gene ID" value="ENSAOCG00000017077.2"/>
</dbReference>
<feature type="compositionally biased region" description="Polar residues" evidence="1">
    <location>
        <begin position="1"/>
        <end position="14"/>
    </location>
</feature>
<evidence type="ECO:0000313" key="3">
    <source>
        <dbReference type="Ensembl" id="ENSAOCP00000039047.1"/>
    </source>
</evidence>
<dbReference type="GO" id="GO:0005085">
    <property type="term" value="F:guanyl-nucleotide exchange factor activity"/>
    <property type="evidence" value="ECO:0007669"/>
    <property type="project" value="InterPro"/>
</dbReference>
<keyword evidence="4" id="KW-1185">Reference proteome</keyword>
<reference evidence="3" key="3">
    <citation type="submission" date="2025-09" db="UniProtKB">
        <authorList>
            <consortium name="Ensembl"/>
        </authorList>
    </citation>
    <scope>IDENTIFICATION</scope>
</reference>
<dbReference type="PANTHER" id="PTHR23101">
    <property type="entry name" value="RAB GDP/GTP EXCHANGE FACTOR"/>
    <property type="match status" value="1"/>
</dbReference>
<dbReference type="PROSITE" id="PS51205">
    <property type="entry name" value="VPS9"/>
    <property type="match status" value="1"/>
</dbReference>
<feature type="region of interest" description="Disordered" evidence="1">
    <location>
        <begin position="245"/>
        <end position="275"/>
    </location>
</feature>
<reference evidence="3" key="2">
    <citation type="submission" date="2025-08" db="UniProtKB">
        <authorList>
            <consortium name="Ensembl"/>
        </authorList>
    </citation>
    <scope>IDENTIFICATION</scope>
</reference>
<dbReference type="GO" id="GO:0031267">
    <property type="term" value="F:small GTPase binding"/>
    <property type="evidence" value="ECO:0007669"/>
    <property type="project" value="TreeGrafter"/>
</dbReference>
<evidence type="ECO:0000256" key="1">
    <source>
        <dbReference type="SAM" id="MobiDB-lite"/>
    </source>
</evidence>
<dbReference type="GO" id="GO:0016192">
    <property type="term" value="P:vesicle-mediated transport"/>
    <property type="evidence" value="ECO:0007669"/>
    <property type="project" value="InterPro"/>
</dbReference>
<gene>
    <name evidence="3" type="primary">VPS9D1</name>
</gene>
<evidence type="ECO:0000259" key="2">
    <source>
        <dbReference type="PROSITE" id="PS51205"/>
    </source>
</evidence>
<feature type="compositionally biased region" description="Polar residues" evidence="1">
    <location>
        <begin position="259"/>
        <end position="269"/>
    </location>
</feature>
<dbReference type="InterPro" id="IPR045046">
    <property type="entry name" value="Vps9-like"/>
</dbReference>
<proteinExistence type="predicted"/>
<name>A0AAQ5XDV8_AMPOC</name>
<dbReference type="PANTHER" id="PTHR23101:SF98">
    <property type="entry name" value="VPS9 DOMAIN-CONTAINING PROTEIN 1"/>
    <property type="match status" value="1"/>
</dbReference>
<dbReference type="GeneTree" id="ENSGT00390000015057"/>
<dbReference type="SMART" id="SM00167">
    <property type="entry name" value="VPS9"/>
    <property type="match status" value="1"/>
</dbReference>
<dbReference type="Pfam" id="PF02204">
    <property type="entry name" value="VPS9"/>
    <property type="match status" value="1"/>
</dbReference>
<organism evidence="3 4">
    <name type="scientific">Amphiprion ocellaris</name>
    <name type="common">Clown anemonefish</name>
    <dbReference type="NCBI Taxonomy" id="80972"/>
    <lineage>
        <taxon>Eukaryota</taxon>
        <taxon>Metazoa</taxon>
        <taxon>Chordata</taxon>
        <taxon>Craniata</taxon>
        <taxon>Vertebrata</taxon>
        <taxon>Euteleostomi</taxon>
        <taxon>Actinopterygii</taxon>
        <taxon>Neopterygii</taxon>
        <taxon>Teleostei</taxon>
        <taxon>Neoteleostei</taxon>
        <taxon>Acanthomorphata</taxon>
        <taxon>Ovalentaria</taxon>
        <taxon>Pomacentridae</taxon>
        <taxon>Amphiprion</taxon>
    </lineage>
</organism>
<evidence type="ECO:0000313" key="4">
    <source>
        <dbReference type="Proteomes" id="UP001501940"/>
    </source>
</evidence>
<dbReference type="InterPro" id="IPR037191">
    <property type="entry name" value="VPS9_dom_sf"/>
</dbReference>
<dbReference type="AlphaFoldDB" id="A0AAQ5XDV8"/>
<dbReference type="GO" id="GO:0005829">
    <property type="term" value="C:cytosol"/>
    <property type="evidence" value="ECO:0007669"/>
    <property type="project" value="TreeGrafter"/>
</dbReference>
<reference evidence="3 4" key="1">
    <citation type="submission" date="2022-01" db="EMBL/GenBank/DDBJ databases">
        <title>A chromosome-scale genome assembly of the false clownfish, Amphiprion ocellaris.</title>
        <authorList>
            <person name="Ryu T."/>
        </authorList>
    </citation>
    <scope>NUCLEOTIDE SEQUENCE [LARGE SCALE GENOMIC DNA]</scope>
</reference>